<accession>A0A814KAR0</accession>
<dbReference type="CDD" id="cd00022">
    <property type="entry name" value="BIR"/>
    <property type="match status" value="1"/>
</dbReference>
<name>A0A814KAR0_9BILA</name>
<protein>
    <submittedName>
        <fullName evidence="3">Uncharacterized protein</fullName>
    </submittedName>
</protein>
<keyword evidence="4" id="KW-1185">Reference proteome</keyword>
<dbReference type="EMBL" id="CAJNOC010005316">
    <property type="protein sequence ID" value="CAF1048948.1"/>
    <property type="molecule type" value="Genomic_DNA"/>
</dbReference>
<dbReference type="SUPFAM" id="SSF57924">
    <property type="entry name" value="Inhibitor of apoptosis (IAP) repeat"/>
    <property type="match status" value="1"/>
</dbReference>
<dbReference type="GO" id="GO:0046872">
    <property type="term" value="F:metal ion binding"/>
    <property type="evidence" value="ECO:0007669"/>
    <property type="project" value="UniProtKB-KW"/>
</dbReference>
<comment type="caution">
    <text evidence="3">The sequence shown here is derived from an EMBL/GenBank/DDBJ whole genome shotgun (WGS) entry which is preliminary data.</text>
</comment>
<dbReference type="SMART" id="SM00238">
    <property type="entry name" value="BIR"/>
    <property type="match status" value="1"/>
</dbReference>
<sequence length="154" mass="17983">MESILDSKSFLHNRINSFKGTGFDKMRSKCSSKRMAEAGFYSMQADSDLVKCFACGVEIQNWSKSSDDPWLQHEKQSPECLYLKVKKSYSNELTVKEFIEIEKFRCLQMNDRYFQQKSKTIKDMLDLVQNLTSDQEIVTTIDENNQVHIEVKTK</sequence>
<dbReference type="PROSITE" id="PS50143">
    <property type="entry name" value="BIR_REPEAT_2"/>
    <property type="match status" value="1"/>
</dbReference>
<evidence type="ECO:0000313" key="3">
    <source>
        <dbReference type="EMBL" id="CAF1048948.1"/>
    </source>
</evidence>
<dbReference type="InterPro" id="IPR051190">
    <property type="entry name" value="Baculoviral_IAP"/>
</dbReference>
<proteinExistence type="predicted"/>
<gene>
    <name evidence="3" type="ORF">OXX778_LOCUS18727</name>
</gene>
<dbReference type="Pfam" id="PF00653">
    <property type="entry name" value="BIR"/>
    <property type="match status" value="1"/>
</dbReference>
<dbReference type="OrthoDB" id="2196114at2759"/>
<dbReference type="Gene3D" id="1.10.1170.10">
    <property type="entry name" value="Inhibitor Of Apoptosis Protein (2mihbC-IAP-1), Chain A"/>
    <property type="match status" value="1"/>
</dbReference>
<evidence type="ECO:0000256" key="2">
    <source>
        <dbReference type="ARBA" id="ARBA00022833"/>
    </source>
</evidence>
<evidence type="ECO:0000313" key="4">
    <source>
        <dbReference type="Proteomes" id="UP000663879"/>
    </source>
</evidence>
<dbReference type="Proteomes" id="UP000663879">
    <property type="component" value="Unassembled WGS sequence"/>
</dbReference>
<keyword evidence="2" id="KW-0862">Zinc</keyword>
<dbReference type="PANTHER" id="PTHR46771:SF5">
    <property type="entry name" value="DETERIN"/>
    <property type="match status" value="1"/>
</dbReference>
<dbReference type="AlphaFoldDB" id="A0A814KAR0"/>
<evidence type="ECO:0000256" key="1">
    <source>
        <dbReference type="ARBA" id="ARBA00022723"/>
    </source>
</evidence>
<organism evidence="3 4">
    <name type="scientific">Brachionus calyciflorus</name>
    <dbReference type="NCBI Taxonomy" id="104777"/>
    <lineage>
        <taxon>Eukaryota</taxon>
        <taxon>Metazoa</taxon>
        <taxon>Spiralia</taxon>
        <taxon>Gnathifera</taxon>
        <taxon>Rotifera</taxon>
        <taxon>Eurotatoria</taxon>
        <taxon>Monogononta</taxon>
        <taxon>Pseudotrocha</taxon>
        <taxon>Ploima</taxon>
        <taxon>Brachionidae</taxon>
        <taxon>Brachionus</taxon>
    </lineage>
</organism>
<keyword evidence="1" id="KW-0479">Metal-binding</keyword>
<dbReference type="PANTHER" id="PTHR46771">
    <property type="entry name" value="DETERIN"/>
    <property type="match status" value="1"/>
</dbReference>
<dbReference type="InterPro" id="IPR001370">
    <property type="entry name" value="BIR_rpt"/>
</dbReference>
<reference evidence="3" key="1">
    <citation type="submission" date="2021-02" db="EMBL/GenBank/DDBJ databases">
        <authorList>
            <person name="Nowell W R."/>
        </authorList>
    </citation>
    <scope>NUCLEOTIDE SEQUENCE</scope>
    <source>
        <strain evidence="3">Ploen Becks lab</strain>
    </source>
</reference>